<evidence type="ECO:0000256" key="1">
    <source>
        <dbReference type="SAM" id="Phobius"/>
    </source>
</evidence>
<feature type="transmembrane region" description="Helical" evidence="1">
    <location>
        <begin position="164"/>
        <end position="182"/>
    </location>
</feature>
<feature type="transmembrane region" description="Helical" evidence="1">
    <location>
        <begin position="118"/>
        <end position="143"/>
    </location>
</feature>
<comment type="caution">
    <text evidence="3">The sequence shown here is derived from an EMBL/GenBank/DDBJ whole genome shotgun (WGS) entry which is preliminary data.</text>
</comment>
<dbReference type="Pfam" id="PF02517">
    <property type="entry name" value="Rce1-like"/>
    <property type="match status" value="1"/>
</dbReference>
<keyword evidence="3" id="KW-0378">Hydrolase</keyword>
<organism evidence="3 4">
    <name type="scientific">Propionibacterium acidifaciens F0233</name>
    <dbReference type="NCBI Taxonomy" id="553198"/>
    <lineage>
        <taxon>Bacteria</taxon>
        <taxon>Bacillati</taxon>
        <taxon>Actinomycetota</taxon>
        <taxon>Actinomycetes</taxon>
        <taxon>Propionibacteriales</taxon>
        <taxon>Propionibacteriaceae</taxon>
        <taxon>Propionibacterium</taxon>
    </lineage>
</organism>
<keyword evidence="4" id="KW-1185">Reference proteome</keyword>
<feature type="transmembrane region" description="Helical" evidence="1">
    <location>
        <begin position="297"/>
        <end position="316"/>
    </location>
</feature>
<dbReference type="EMBL" id="ACVN02000224">
    <property type="protein sequence ID" value="ERK53927.1"/>
    <property type="molecule type" value="Genomic_DNA"/>
</dbReference>
<feature type="transmembrane region" description="Helical" evidence="1">
    <location>
        <begin position="202"/>
        <end position="221"/>
    </location>
</feature>
<evidence type="ECO:0000313" key="4">
    <source>
        <dbReference type="Proteomes" id="UP000017052"/>
    </source>
</evidence>
<evidence type="ECO:0000313" key="3">
    <source>
        <dbReference type="EMBL" id="ERK53927.1"/>
    </source>
</evidence>
<dbReference type="GO" id="GO:0004175">
    <property type="term" value="F:endopeptidase activity"/>
    <property type="evidence" value="ECO:0007669"/>
    <property type="project" value="UniProtKB-ARBA"/>
</dbReference>
<feature type="non-terminal residue" evidence="3">
    <location>
        <position position="377"/>
    </location>
</feature>
<keyword evidence="3" id="KW-0645">Protease</keyword>
<proteinExistence type="predicted"/>
<keyword evidence="1" id="KW-0472">Membrane</keyword>
<evidence type="ECO:0000259" key="2">
    <source>
        <dbReference type="Pfam" id="PF02517"/>
    </source>
</evidence>
<feature type="domain" description="CAAX prenyl protease 2/Lysostaphin resistance protein A-like" evidence="2">
    <location>
        <begin position="203"/>
        <end position="301"/>
    </location>
</feature>
<dbReference type="AlphaFoldDB" id="U2RTC5"/>
<feature type="transmembrane region" description="Helical" evidence="1">
    <location>
        <begin position="322"/>
        <end position="342"/>
    </location>
</feature>
<name>U2RTC5_9ACTN</name>
<keyword evidence="1" id="KW-0812">Transmembrane</keyword>
<dbReference type="GO" id="GO:0006508">
    <property type="term" value="P:proteolysis"/>
    <property type="evidence" value="ECO:0007669"/>
    <property type="project" value="UniProtKB-KW"/>
</dbReference>
<feature type="transmembrane region" description="Helical" evidence="1">
    <location>
        <begin position="74"/>
        <end position="98"/>
    </location>
</feature>
<feature type="transmembrane region" description="Helical" evidence="1">
    <location>
        <begin position="241"/>
        <end position="260"/>
    </location>
</feature>
<dbReference type="InterPro" id="IPR003675">
    <property type="entry name" value="Rce1/LyrA-like_dom"/>
</dbReference>
<keyword evidence="1" id="KW-1133">Transmembrane helix</keyword>
<dbReference type="GO" id="GO:0080120">
    <property type="term" value="P:CAAX-box protein maturation"/>
    <property type="evidence" value="ECO:0007669"/>
    <property type="project" value="UniProtKB-ARBA"/>
</dbReference>
<gene>
    <name evidence="3" type="ORF">HMPREF0682_0087</name>
</gene>
<sequence length="377" mass="40007">MERTPAPCDGPLGWGVMSTARPPMGPAYPPAGPAHPPTAPAYPFQQSYESALPVLPTRYHGLWHSPRWRVWRPVVGALVGGVLWFAASTVAFVVAMVIDVASGRSTAEEYYPSLAGGGGFTPALFIANNVGLACSIPIVWLVARLHGQPIGFVHSVIGRFRWRWFGWCLAVLLPIWIVFTVADAFLEGGGLDGLAVNGDTVVLILGILLTTPLQCAGEEWFFRGGINRLVAGCFPQRTKTLGIVSALVGGAVSSFCFMLAHMAQDPWLNIGYFCFGAAACLLCYCTGGLEASTAMHIINNMTAMALMPFSDISHMMDRSEGTGSPWSLLQLAVIAIAAALICRRARARGLDVVSGPEPAPAPGPLAAGRHDGRLAVP</sequence>
<reference evidence="3" key="1">
    <citation type="submission" date="2013-08" db="EMBL/GenBank/DDBJ databases">
        <authorList>
            <person name="Durkin A.S."/>
            <person name="Haft D.R."/>
            <person name="McCorrison J."/>
            <person name="Torralba M."/>
            <person name="Gillis M."/>
            <person name="Haft D.H."/>
            <person name="Methe B."/>
            <person name="Sutton G."/>
            <person name="Nelson K.E."/>
        </authorList>
    </citation>
    <scope>NUCLEOTIDE SEQUENCE [LARGE SCALE GENOMIC DNA]</scope>
    <source>
        <strain evidence="3">F0233</strain>
    </source>
</reference>
<accession>U2RTC5</accession>
<protein>
    <submittedName>
        <fullName evidence="3">CAAX protease self-immunity</fullName>
    </submittedName>
</protein>
<feature type="transmembrane region" description="Helical" evidence="1">
    <location>
        <begin position="266"/>
        <end position="285"/>
    </location>
</feature>
<dbReference type="Proteomes" id="UP000017052">
    <property type="component" value="Unassembled WGS sequence"/>
</dbReference>